<dbReference type="Proteomes" id="UP000267029">
    <property type="component" value="Unassembled WGS sequence"/>
</dbReference>
<protein>
    <submittedName>
        <fullName evidence="1 3">Uncharacterized protein</fullName>
    </submittedName>
</protein>
<reference evidence="3" key="1">
    <citation type="submission" date="2017-02" db="UniProtKB">
        <authorList>
            <consortium name="WormBaseParasite"/>
        </authorList>
    </citation>
    <scope>IDENTIFICATION</scope>
</reference>
<evidence type="ECO:0000313" key="2">
    <source>
        <dbReference type="Proteomes" id="UP000267029"/>
    </source>
</evidence>
<evidence type="ECO:0000313" key="1">
    <source>
        <dbReference type="EMBL" id="VDD74356.1"/>
    </source>
</evidence>
<organism evidence="3">
    <name type="scientific">Mesocestoides corti</name>
    <name type="common">Flatworm</name>
    <dbReference type="NCBI Taxonomy" id="53468"/>
    <lineage>
        <taxon>Eukaryota</taxon>
        <taxon>Metazoa</taxon>
        <taxon>Spiralia</taxon>
        <taxon>Lophotrochozoa</taxon>
        <taxon>Platyhelminthes</taxon>
        <taxon>Cestoda</taxon>
        <taxon>Eucestoda</taxon>
        <taxon>Cyclophyllidea</taxon>
        <taxon>Mesocestoididae</taxon>
        <taxon>Mesocestoides</taxon>
    </lineage>
</organism>
<dbReference type="WBParaSite" id="MCOS_0000035801-mRNA-1">
    <property type="protein sequence ID" value="MCOS_0000035801-mRNA-1"/>
    <property type="gene ID" value="MCOS_0000035801"/>
</dbReference>
<proteinExistence type="predicted"/>
<dbReference type="EMBL" id="UXSR01000029">
    <property type="protein sequence ID" value="VDD74356.1"/>
    <property type="molecule type" value="Genomic_DNA"/>
</dbReference>
<reference evidence="1 2" key="2">
    <citation type="submission" date="2018-10" db="EMBL/GenBank/DDBJ databases">
        <authorList>
            <consortium name="Pathogen Informatics"/>
        </authorList>
    </citation>
    <scope>NUCLEOTIDE SEQUENCE [LARGE SCALE GENOMIC DNA]</scope>
</reference>
<accession>A0A0R3U1T8</accession>
<dbReference type="AlphaFoldDB" id="A0A0R3U1T8"/>
<gene>
    <name evidence="1" type="ORF">MCOS_LOCUS359</name>
</gene>
<name>A0A0R3U1T8_MESCO</name>
<sequence>MFWGGLRHSDRRRRRWDGRLVALLSWRDTRCVGFVHSLVTVTPDRTAKSRCLWRNLPPTHPPTPVPQKRNNRVCPSVVCIKAVGKVPPSALLTCVKTLGHFFVERNSQLPQLTKGLELTKTPVIGPGCGYSLRVEESPTSRQALRRLQRTPVTPRFGQSIWCFIDAIPPGLPSAQRSDFLLAQSSPPRLQSVGRFWPTGVRSSE</sequence>
<evidence type="ECO:0000313" key="3">
    <source>
        <dbReference type="WBParaSite" id="MCOS_0000035801-mRNA-1"/>
    </source>
</evidence>
<keyword evidence="2" id="KW-1185">Reference proteome</keyword>